<dbReference type="Pfam" id="PF20732">
    <property type="entry name" value="NamZ_C"/>
    <property type="match status" value="1"/>
</dbReference>
<evidence type="ECO:0000259" key="2">
    <source>
        <dbReference type="Pfam" id="PF20732"/>
    </source>
</evidence>
<feature type="domain" description="Peptidoglycan beta-N-acetylmuramidase NamZ C-terminal" evidence="2">
    <location>
        <begin position="161"/>
        <end position="320"/>
    </location>
</feature>
<dbReference type="GO" id="GO:0033922">
    <property type="term" value="F:peptidoglycan beta-N-acetylmuramidase activity"/>
    <property type="evidence" value="ECO:0007669"/>
    <property type="project" value="InterPro"/>
</dbReference>
<dbReference type="InterPro" id="IPR048502">
    <property type="entry name" value="NamZ_N"/>
</dbReference>
<evidence type="ECO:0000313" key="3">
    <source>
        <dbReference type="EMBL" id="VAW30713.1"/>
    </source>
</evidence>
<proteinExistence type="predicted"/>
<sequence>NMTNTTLPIYSLYGPHSSEGAGSFRPTAEMLAGLDVLIFDIQPVGARFYTYLTTLLYVMQVVAEHNLPLIVCDRPNPIGGEIIEGPILEQSFESFVGCGALPIRHGLTIGEAARLFNEVWQTNCDLTVIGCEGWRRGMFFDETGLPWVAPSPNMPKWETAVLYPGTCLIEGTNLSEGRGTTLPFEIIGAPWLDGVKLAEKVDELGLDGVRIRPLQFIPTDSKWQGQRCTGVQLHVTDKQTFRPVTTALHIIAAIKQQHPNEFEWRYTHFDRLVGTDDVRREIERETATSTLLSTGVCDIINSWTPAIEQYIHQRQTILLYKN</sequence>
<dbReference type="Pfam" id="PF07075">
    <property type="entry name" value="NamZ_N"/>
    <property type="match status" value="1"/>
</dbReference>
<accession>A0A3B0UR40</accession>
<dbReference type="PANTHER" id="PTHR42915:SF1">
    <property type="entry name" value="PEPTIDOGLYCAN BETA-N-ACETYLMURAMIDASE NAMZ"/>
    <property type="match status" value="1"/>
</dbReference>
<gene>
    <name evidence="3" type="ORF">MNBD_CHLOROFLEXI01-4516</name>
</gene>
<evidence type="ECO:0000259" key="1">
    <source>
        <dbReference type="Pfam" id="PF07075"/>
    </source>
</evidence>
<dbReference type="Gene3D" id="3.40.50.12170">
    <property type="entry name" value="Uncharacterised protein PF07075, DUF1343"/>
    <property type="match status" value="1"/>
</dbReference>
<dbReference type="Gene3D" id="3.90.1150.140">
    <property type="match status" value="1"/>
</dbReference>
<feature type="domain" description="Peptidoglycan beta-N-acetylmuramidase NamZ N-terminal" evidence="1">
    <location>
        <begin position="4"/>
        <end position="157"/>
    </location>
</feature>
<dbReference type="EMBL" id="UOEU01000080">
    <property type="protein sequence ID" value="VAW30713.1"/>
    <property type="molecule type" value="Genomic_DNA"/>
</dbReference>
<organism evidence="3">
    <name type="scientific">hydrothermal vent metagenome</name>
    <dbReference type="NCBI Taxonomy" id="652676"/>
    <lineage>
        <taxon>unclassified sequences</taxon>
        <taxon>metagenomes</taxon>
        <taxon>ecological metagenomes</taxon>
    </lineage>
</organism>
<feature type="non-terminal residue" evidence="3">
    <location>
        <position position="1"/>
    </location>
</feature>
<name>A0A3B0UR40_9ZZZZ</name>
<dbReference type="AlphaFoldDB" id="A0A3B0UR40"/>
<reference evidence="3" key="1">
    <citation type="submission" date="2018-06" db="EMBL/GenBank/DDBJ databases">
        <authorList>
            <person name="Zhirakovskaya E."/>
        </authorList>
    </citation>
    <scope>NUCLEOTIDE SEQUENCE</scope>
</reference>
<protein>
    <submittedName>
        <fullName evidence="3">Protein YzbB</fullName>
    </submittedName>
</protein>
<dbReference type="InterPro" id="IPR008302">
    <property type="entry name" value="NamZ"/>
</dbReference>
<dbReference type="InterPro" id="IPR048503">
    <property type="entry name" value="NamZ_C"/>
</dbReference>
<dbReference type="PANTHER" id="PTHR42915">
    <property type="entry name" value="HYPOTHETICAL 460 KDA PROTEIN IN FEUA-SIGW INTERGENIC REGION [PRECURSOR]"/>
    <property type="match status" value="1"/>
</dbReference>